<organism evidence="2 3">
    <name type="scientific">Piedraia hortae CBS 480.64</name>
    <dbReference type="NCBI Taxonomy" id="1314780"/>
    <lineage>
        <taxon>Eukaryota</taxon>
        <taxon>Fungi</taxon>
        <taxon>Dikarya</taxon>
        <taxon>Ascomycota</taxon>
        <taxon>Pezizomycotina</taxon>
        <taxon>Dothideomycetes</taxon>
        <taxon>Dothideomycetidae</taxon>
        <taxon>Capnodiales</taxon>
        <taxon>Piedraiaceae</taxon>
        <taxon>Piedraia</taxon>
    </lineage>
</organism>
<proteinExistence type="predicted"/>
<dbReference type="AlphaFoldDB" id="A0A6A7CBG5"/>
<protein>
    <submittedName>
        <fullName evidence="2">Uncharacterized protein</fullName>
    </submittedName>
</protein>
<evidence type="ECO:0000313" key="3">
    <source>
        <dbReference type="Proteomes" id="UP000799421"/>
    </source>
</evidence>
<feature type="compositionally biased region" description="Low complexity" evidence="1">
    <location>
        <begin position="390"/>
        <end position="406"/>
    </location>
</feature>
<evidence type="ECO:0000313" key="2">
    <source>
        <dbReference type="EMBL" id="KAF2864389.1"/>
    </source>
</evidence>
<feature type="region of interest" description="Disordered" evidence="1">
    <location>
        <begin position="1"/>
        <end position="99"/>
    </location>
</feature>
<dbReference type="EMBL" id="MU005957">
    <property type="protein sequence ID" value="KAF2864389.1"/>
    <property type="molecule type" value="Genomic_DNA"/>
</dbReference>
<gene>
    <name evidence="2" type="ORF">K470DRAFT_254040</name>
</gene>
<feature type="compositionally biased region" description="Pro residues" evidence="1">
    <location>
        <begin position="322"/>
        <end position="333"/>
    </location>
</feature>
<dbReference type="OrthoDB" id="5423493at2759"/>
<keyword evidence="3" id="KW-1185">Reference proteome</keyword>
<dbReference type="Proteomes" id="UP000799421">
    <property type="component" value="Unassembled WGS sequence"/>
</dbReference>
<name>A0A6A7CBG5_9PEZI</name>
<feature type="region of interest" description="Disordered" evidence="1">
    <location>
        <begin position="238"/>
        <end position="262"/>
    </location>
</feature>
<reference evidence="2" key="1">
    <citation type="journal article" date="2020" name="Stud. Mycol.">
        <title>101 Dothideomycetes genomes: a test case for predicting lifestyles and emergence of pathogens.</title>
        <authorList>
            <person name="Haridas S."/>
            <person name="Albert R."/>
            <person name="Binder M."/>
            <person name="Bloem J."/>
            <person name="Labutti K."/>
            <person name="Salamov A."/>
            <person name="Andreopoulos B."/>
            <person name="Baker S."/>
            <person name="Barry K."/>
            <person name="Bills G."/>
            <person name="Bluhm B."/>
            <person name="Cannon C."/>
            <person name="Castanera R."/>
            <person name="Culley D."/>
            <person name="Daum C."/>
            <person name="Ezra D."/>
            <person name="Gonzalez J."/>
            <person name="Henrissat B."/>
            <person name="Kuo A."/>
            <person name="Liang C."/>
            <person name="Lipzen A."/>
            <person name="Lutzoni F."/>
            <person name="Magnuson J."/>
            <person name="Mondo S."/>
            <person name="Nolan M."/>
            <person name="Ohm R."/>
            <person name="Pangilinan J."/>
            <person name="Park H.-J."/>
            <person name="Ramirez L."/>
            <person name="Alfaro M."/>
            <person name="Sun H."/>
            <person name="Tritt A."/>
            <person name="Yoshinaga Y."/>
            <person name="Zwiers L.-H."/>
            <person name="Turgeon B."/>
            <person name="Goodwin S."/>
            <person name="Spatafora J."/>
            <person name="Crous P."/>
            <person name="Grigoriev I."/>
        </authorList>
    </citation>
    <scope>NUCLEOTIDE SEQUENCE</scope>
    <source>
        <strain evidence="2">CBS 480.64</strain>
    </source>
</reference>
<accession>A0A6A7CBG5</accession>
<feature type="compositionally biased region" description="Polar residues" evidence="1">
    <location>
        <begin position="61"/>
        <end position="77"/>
    </location>
</feature>
<feature type="region of interest" description="Disordered" evidence="1">
    <location>
        <begin position="301"/>
        <end position="442"/>
    </location>
</feature>
<evidence type="ECO:0000256" key="1">
    <source>
        <dbReference type="SAM" id="MobiDB-lite"/>
    </source>
</evidence>
<sequence length="490" mass="53948">MVTLRSRAAPQRSPLKEKTNTTRKNASAQNGRKKAEKTKATPAQDTTRSDAALDDGKASRLTPSPRNMDAPQSQMEIRSSPPQPPAAAISKAPQVANARAAPTVENSLVALSNFKRRPRQPSLLAMIRNPAFGPDQTLESSAIDDEDSMLDLPSEIFAPEAEGTPIHLKKAQKLYGTQQERSDVLVPATSSAEEHSTVEVRKSLLGVKRRRLLTSSPIQDSNPPVFPVTSQLESFHQETTEEGDLTVIPESPARSRSRHRPLDVDIDAIIPATQEGEPELDDEFSGIDHEANDMIINSSAVRHKQVPSEPSTQAEPMTQPSSSPPPPANPKPVKPLSTAALQSLLPKRRRVLPSRHKKKTEYDLSDSEDELTSHRPRPRNGSTTAKKPRTALTPKKNKTKANPAPKSTTKTIKTYGRPRSTVPDEANELYNVPDEGEGEDTELADVTMQDVIRSKELEDARKKFAEIDAWDMQFETVSPDDHRSSSQGWR</sequence>
<feature type="compositionally biased region" description="Basic residues" evidence="1">
    <location>
        <begin position="346"/>
        <end position="359"/>
    </location>
</feature>